<proteinExistence type="predicted"/>
<name>A0A4C1Y333_EUMVA</name>
<dbReference type="AlphaFoldDB" id="A0A4C1Y333"/>
<gene>
    <name evidence="1" type="ORF">EVAR_54803_1</name>
</gene>
<keyword evidence="2" id="KW-1185">Reference proteome</keyword>
<dbReference type="EMBL" id="BGZK01001039">
    <property type="protein sequence ID" value="GBP69384.1"/>
    <property type="molecule type" value="Genomic_DNA"/>
</dbReference>
<protein>
    <recommendedName>
        <fullName evidence="3">RNA-directed DNA polymerase from mobile element jockey</fullName>
    </recommendedName>
</protein>
<sequence>MACRYVWLLESRTRGAAGTHQEQTKSNSAWSGHSAPPEPTPCAWAPVAPPYLRHCLRVFHDFLARAAARKLCKTIRTGPQTAMLWQIWLQHKTCTGSLTEYGPEVAASSIEFSLLSESSDGSLPISPSISPIPLHRISYSLLKGRHARRQAKVAVSKILFKAARRKRHVRRKAVRAYADSPSWCRHPNDSAGTQSNSLMSFGFSDGRAPSPSRSGQRHPCTTLLTGRSLNMPNQLGLREQDVEWKSCIPYLSVYIDRSLRMIPQVDYAIQQSRASRAKLRPVQDSQRTKITIYNCYIRSRLTYAAPAWYALCLEQQRRRLQA</sequence>
<dbReference type="OrthoDB" id="412981at2759"/>
<dbReference type="Proteomes" id="UP000299102">
    <property type="component" value="Unassembled WGS sequence"/>
</dbReference>
<accession>A0A4C1Y333</accession>
<organism evidence="1 2">
    <name type="scientific">Eumeta variegata</name>
    <name type="common">Bagworm moth</name>
    <name type="synonym">Eumeta japonica</name>
    <dbReference type="NCBI Taxonomy" id="151549"/>
    <lineage>
        <taxon>Eukaryota</taxon>
        <taxon>Metazoa</taxon>
        <taxon>Ecdysozoa</taxon>
        <taxon>Arthropoda</taxon>
        <taxon>Hexapoda</taxon>
        <taxon>Insecta</taxon>
        <taxon>Pterygota</taxon>
        <taxon>Neoptera</taxon>
        <taxon>Endopterygota</taxon>
        <taxon>Lepidoptera</taxon>
        <taxon>Glossata</taxon>
        <taxon>Ditrysia</taxon>
        <taxon>Tineoidea</taxon>
        <taxon>Psychidae</taxon>
        <taxon>Oiketicinae</taxon>
        <taxon>Eumeta</taxon>
    </lineage>
</organism>
<evidence type="ECO:0008006" key="3">
    <source>
        <dbReference type="Google" id="ProtNLM"/>
    </source>
</evidence>
<evidence type="ECO:0000313" key="1">
    <source>
        <dbReference type="EMBL" id="GBP69384.1"/>
    </source>
</evidence>
<evidence type="ECO:0000313" key="2">
    <source>
        <dbReference type="Proteomes" id="UP000299102"/>
    </source>
</evidence>
<reference evidence="1 2" key="1">
    <citation type="journal article" date="2019" name="Commun. Biol.">
        <title>The bagworm genome reveals a unique fibroin gene that provides high tensile strength.</title>
        <authorList>
            <person name="Kono N."/>
            <person name="Nakamura H."/>
            <person name="Ohtoshi R."/>
            <person name="Tomita M."/>
            <person name="Numata K."/>
            <person name="Arakawa K."/>
        </authorList>
    </citation>
    <scope>NUCLEOTIDE SEQUENCE [LARGE SCALE GENOMIC DNA]</scope>
</reference>
<comment type="caution">
    <text evidence="1">The sequence shown here is derived from an EMBL/GenBank/DDBJ whole genome shotgun (WGS) entry which is preliminary data.</text>
</comment>